<dbReference type="AlphaFoldDB" id="A0A8J5W520"/>
<dbReference type="EMBL" id="JAAALK010000282">
    <property type="protein sequence ID" value="KAG8080163.1"/>
    <property type="molecule type" value="Genomic_DNA"/>
</dbReference>
<comment type="caution">
    <text evidence="2">The sequence shown here is derived from an EMBL/GenBank/DDBJ whole genome shotgun (WGS) entry which is preliminary data.</text>
</comment>
<evidence type="ECO:0000256" key="1">
    <source>
        <dbReference type="SAM" id="MobiDB-lite"/>
    </source>
</evidence>
<accession>A0A8J5W520</accession>
<reference evidence="2" key="2">
    <citation type="submission" date="2021-02" db="EMBL/GenBank/DDBJ databases">
        <authorList>
            <person name="Kimball J.A."/>
            <person name="Haas M.W."/>
            <person name="Macchietto M."/>
            <person name="Kono T."/>
            <person name="Duquette J."/>
            <person name="Shao M."/>
        </authorList>
    </citation>
    <scope>NUCLEOTIDE SEQUENCE</scope>
    <source>
        <tissue evidence="2">Fresh leaf tissue</tissue>
    </source>
</reference>
<name>A0A8J5W520_ZIZPA</name>
<organism evidence="2 3">
    <name type="scientific">Zizania palustris</name>
    <name type="common">Northern wild rice</name>
    <dbReference type="NCBI Taxonomy" id="103762"/>
    <lineage>
        <taxon>Eukaryota</taxon>
        <taxon>Viridiplantae</taxon>
        <taxon>Streptophyta</taxon>
        <taxon>Embryophyta</taxon>
        <taxon>Tracheophyta</taxon>
        <taxon>Spermatophyta</taxon>
        <taxon>Magnoliopsida</taxon>
        <taxon>Liliopsida</taxon>
        <taxon>Poales</taxon>
        <taxon>Poaceae</taxon>
        <taxon>BOP clade</taxon>
        <taxon>Oryzoideae</taxon>
        <taxon>Oryzeae</taxon>
        <taxon>Zizaniinae</taxon>
        <taxon>Zizania</taxon>
    </lineage>
</organism>
<proteinExistence type="predicted"/>
<reference evidence="2" key="1">
    <citation type="journal article" date="2021" name="bioRxiv">
        <title>Whole Genome Assembly and Annotation of Northern Wild Rice, Zizania palustris L., Supports a Whole Genome Duplication in the Zizania Genus.</title>
        <authorList>
            <person name="Haas M."/>
            <person name="Kono T."/>
            <person name="Macchietto M."/>
            <person name="Millas R."/>
            <person name="McGilp L."/>
            <person name="Shao M."/>
            <person name="Duquette J."/>
            <person name="Hirsch C.N."/>
            <person name="Kimball J."/>
        </authorList>
    </citation>
    <scope>NUCLEOTIDE SEQUENCE</scope>
    <source>
        <tissue evidence="2">Fresh leaf tissue</tissue>
    </source>
</reference>
<feature type="region of interest" description="Disordered" evidence="1">
    <location>
        <begin position="51"/>
        <end position="78"/>
    </location>
</feature>
<sequence>MMFMCFGGAAAAVADEEVATADGARHRSVSRRGSLSSLRSRFLYSASVVGKGRRSSAAGAGAGAGAGGRRGRRLTGGS</sequence>
<evidence type="ECO:0000313" key="2">
    <source>
        <dbReference type="EMBL" id="KAG8080163.1"/>
    </source>
</evidence>
<feature type="compositionally biased region" description="Basic residues" evidence="1">
    <location>
        <begin position="69"/>
        <end position="78"/>
    </location>
</feature>
<dbReference type="Proteomes" id="UP000729402">
    <property type="component" value="Unassembled WGS sequence"/>
</dbReference>
<evidence type="ECO:0000313" key="3">
    <source>
        <dbReference type="Proteomes" id="UP000729402"/>
    </source>
</evidence>
<gene>
    <name evidence="2" type="ORF">GUJ93_ZPchr0007g4317</name>
</gene>
<keyword evidence="3" id="KW-1185">Reference proteome</keyword>
<protein>
    <submittedName>
        <fullName evidence="2">Uncharacterized protein</fullName>
    </submittedName>
</protein>